<comment type="caution">
    <text evidence="1">The sequence shown here is derived from an EMBL/GenBank/DDBJ whole genome shotgun (WGS) entry which is preliminary data.</text>
</comment>
<name>A0A4U6XJ71_9PEZI</name>
<organism evidence="1 2">
    <name type="scientific">Colletotrichum tanaceti</name>
    <dbReference type="NCBI Taxonomy" id="1306861"/>
    <lineage>
        <taxon>Eukaryota</taxon>
        <taxon>Fungi</taxon>
        <taxon>Dikarya</taxon>
        <taxon>Ascomycota</taxon>
        <taxon>Pezizomycotina</taxon>
        <taxon>Sordariomycetes</taxon>
        <taxon>Hypocreomycetidae</taxon>
        <taxon>Glomerellales</taxon>
        <taxon>Glomerellaceae</taxon>
        <taxon>Colletotrichum</taxon>
        <taxon>Colletotrichum destructivum species complex</taxon>
    </lineage>
</organism>
<sequence>MPLGHEIAGVVADELITPPILEKFSFGKLLNELKRLERGDSIERLYTDPPKSEEVKFKRPAEI</sequence>
<dbReference type="Proteomes" id="UP000310108">
    <property type="component" value="Unassembled WGS sequence"/>
</dbReference>
<dbReference type="EMBL" id="PJEX01000088">
    <property type="protein sequence ID" value="TKW55744.1"/>
    <property type="molecule type" value="Genomic_DNA"/>
</dbReference>
<gene>
    <name evidence="1" type="ORF">CTA1_10676</name>
</gene>
<accession>A0A4U6XJ71</accession>
<dbReference type="AlphaFoldDB" id="A0A4U6XJ71"/>
<reference evidence="1 2" key="1">
    <citation type="journal article" date="2019" name="PLoS ONE">
        <title>Comparative genome analysis indicates high evolutionary potential of pathogenicity genes in Colletotrichum tanaceti.</title>
        <authorList>
            <person name="Lelwala R.V."/>
            <person name="Korhonen P.K."/>
            <person name="Young N.D."/>
            <person name="Scott J.B."/>
            <person name="Ades P.A."/>
            <person name="Gasser R.B."/>
            <person name="Taylor P.W.J."/>
        </authorList>
    </citation>
    <scope>NUCLEOTIDE SEQUENCE [LARGE SCALE GENOMIC DNA]</scope>
    <source>
        <strain evidence="1">BRIP57314</strain>
    </source>
</reference>
<proteinExistence type="predicted"/>
<evidence type="ECO:0000313" key="2">
    <source>
        <dbReference type="Proteomes" id="UP000310108"/>
    </source>
</evidence>
<keyword evidence="2" id="KW-1185">Reference proteome</keyword>
<evidence type="ECO:0000313" key="1">
    <source>
        <dbReference type="EMBL" id="TKW55744.1"/>
    </source>
</evidence>
<protein>
    <submittedName>
        <fullName evidence="1">Uncharacterized protein</fullName>
    </submittedName>
</protein>